<accession>A0ABS5SEQ4</accession>
<protein>
    <recommendedName>
        <fullName evidence="5">ADP-heptose:LPS heptosyltransferase</fullName>
    </recommendedName>
</protein>
<dbReference type="SUPFAM" id="SSF53756">
    <property type="entry name" value="UDP-Glycosyltransferase/glycogen phosphorylase"/>
    <property type="match status" value="1"/>
</dbReference>
<evidence type="ECO:0000256" key="1">
    <source>
        <dbReference type="ARBA" id="ARBA00022676"/>
    </source>
</evidence>
<reference evidence="3 4" key="1">
    <citation type="submission" date="2021-05" db="EMBL/GenBank/DDBJ databases">
        <title>The draft genome of Geobacter luticola JCM 17780.</title>
        <authorList>
            <person name="Xu Z."/>
            <person name="Masuda Y."/>
            <person name="Itoh H."/>
            <person name="Senoo K."/>
        </authorList>
    </citation>
    <scope>NUCLEOTIDE SEQUENCE [LARGE SCALE GENOMIC DNA]</scope>
    <source>
        <strain evidence="3 4">JCM 17780</strain>
    </source>
</reference>
<sequence>MVILLFEPWNLGDAIIAASIARLTPDRIILACNSRWHEVLQLASNGSLNLLPLDLPYVWRTDKKLFSLGDAISTVTALKSDTHHITEVISIRGDIRDWVAAHRIIRGATFNFSGWLPFCARKLSLFDLPFKHGYLGVRNRYCAWAKAVGIPFSSLERACLAHPEKQENAPVVIHVGAQWRSKQYPHVGELAALLKKAGNLVEILAGPRDQLPSGISDAMVQRPAWPELVAHLRNSRCVITNDSGPMHLAAYLGCRTLALSRCSNIAEWLPPGVTALSSPSSPRGYRPVAGYWSDQILSGWPSPVEVMGSLRP</sequence>
<evidence type="ECO:0000313" key="3">
    <source>
        <dbReference type="EMBL" id="MBT0653850.1"/>
    </source>
</evidence>
<keyword evidence="2" id="KW-0808">Transferase</keyword>
<dbReference type="RefSeq" id="WP_214175850.1">
    <property type="nucleotide sequence ID" value="NZ_JAHCVK010000005.1"/>
</dbReference>
<dbReference type="InterPro" id="IPR051199">
    <property type="entry name" value="LPS_LOS_Heptosyltrfase"/>
</dbReference>
<dbReference type="Pfam" id="PF01075">
    <property type="entry name" value="Glyco_transf_9"/>
    <property type="match status" value="1"/>
</dbReference>
<keyword evidence="1" id="KW-0328">Glycosyltransferase</keyword>
<dbReference type="EMBL" id="JAHCVK010000005">
    <property type="protein sequence ID" value="MBT0653850.1"/>
    <property type="molecule type" value="Genomic_DNA"/>
</dbReference>
<organism evidence="3 4">
    <name type="scientific">Geomobilimonas luticola</name>
    <dbReference type="NCBI Taxonomy" id="1114878"/>
    <lineage>
        <taxon>Bacteria</taxon>
        <taxon>Pseudomonadati</taxon>
        <taxon>Thermodesulfobacteriota</taxon>
        <taxon>Desulfuromonadia</taxon>
        <taxon>Geobacterales</taxon>
        <taxon>Geobacteraceae</taxon>
        <taxon>Geomobilimonas</taxon>
    </lineage>
</organism>
<evidence type="ECO:0000313" key="4">
    <source>
        <dbReference type="Proteomes" id="UP000756860"/>
    </source>
</evidence>
<evidence type="ECO:0008006" key="5">
    <source>
        <dbReference type="Google" id="ProtNLM"/>
    </source>
</evidence>
<dbReference type="InterPro" id="IPR002201">
    <property type="entry name" value="Glyco_trans_9"/>
</dbReference>
<keyword evidence="4" id="KW-1185">Reference proteome</keyword>
<dbReference type="Proteomes" id="UP000756860">
    <property type="component" value="Unassembled WGS sequence"/>
</dbReference>
<evidence type="ECO:0000256" key="2">
    <source>
        <dbReference type="ARBA" id="ARBA00022679"/>
    </source>
</evidence>
<dbReference type="PANTHER" id="PTHR30160">
    <property type="entry name" value="TETRAACYLDISACCHARIDE 4'-KINASE-RELATED"/>
    <property type="match status" value="1"/>
</dbReference>
<proteinExistence type="predicted"/>
<gene>
    <name evidence="3" type="ORF">KI810_12340</name>
</gene>
<dbReference type="Gene3D" id="3.40.50.2000">
    <property type="entry name" value="Glycogen Phosphorylase B"/>
    <property type="match status" value="1"/>
</dbReference>
<comment type="caution">
    <text evidence="3">The sequence shown here is derived from an EMBL/GenBank/DDBJ whole genome shotgun (WGS) entry which is preliminary data.</text>
</comment>
<name>A0ABS5SEQ4_9BACT</name>